<dbReference type="InterPro" id="IPR044741">
    <property type="entry name" value="NsLTP-like"/>
</dbReference>
<dbReference type="Pfam" id="PF14368">
    <property type="entry name" value="LTP_2"/>
    <property type="match status" value="1"/>
</dbReference>
<dbReference type="EMBL" id="JAQQAF010000009">
    <property type="protein sequence ID" value="KAJ8459767.1"/>
    <property type="molecule type" value="Genomic_DNA"/>
</dbReference>
<keyword evidence="1" id="KW-0732">Signal</keyword>
<reference evidence="3 4" key="1">
    <citation type="submission" date="2022-12" db="EMBL/GenBank/DDBJ databases">
        <title>Chromosome-scale assembly of the Ensete ventricosum genome.</title>
        <authorList>
            <person name="Dussert Y."/>
            <person name="Stocks J."/>
            <person name="Wendawek A."/>
            <person name="Woldeyes F."/>
            <person name="Nichols R.A."/>
            <person name="Borrell J.S."/>
        </authorList>
    </citation>
    <scope>NUCLEOTIDE SEQUENCE [LARGE SCALE GENOMIC DNA]</scope>
    <source>
        <strain evidence="4">cv. Maze</strain>
        <tissue evidence="3">Seeds</tissue>
    </source>
</reference>
<gene>
    <name evidence="3" type="ORF">OPV22_032693</name>
</gene>
<evidence type="ECO:0000313" key="4">
    <source>
        <dbReference type="Proteomes" id="UP001222027"/>
    </source>
</evidence>
<dbReference type="AlphaFoldDB" id="A0AAV8PNC9"/>
<dbReference type="InterPro" id="IPR036312">
    <property type="entry name" value="Bifun_inhib/LTP/seed_sf"/>
</dbReference>
<feature type="domain" description="Bifunctional inhibitor/plant lipid transfer protein/seed storage helical" evidence="2">
    <location>
        <begin position="14"/>
        <end position="107"/>
    </location>
</feature>
<dbReference type="Proteomes" id="UP001222027">
    <property type="component" value="Unassembled WGS sequence"/>
</dbReference>
<accession>A0AAV8PNC9</accession>
<dbReference type="InterPro" id="IPR016140">
    <property type="entry name" value="Bifunc_inhib/LTP/seed_store"/>
</dbReference>
<proteinExistence type="predicted"/>
<dbReference type="PANTHER" id="PTHR33286:SF1">
    <property type="entry name" value="OS01G0800600 PROTEIN"/>
    <property type="match status" value="1"/>
</dbReference>
<sequence length="115" mass="12324">MAAPRVSLFLLFALAMVAAVLSTSTARAQIEICGVELIELVNQCVDYVLVPGPKANPSKACCVEVCKLDVPCFCGYLPPETEEVMSLEKAIFVARYCGKLVPHGTKCGNYTVPVV</sequence>
<comment type="caution">
    <text evidence="3">The sequence shown here is derived from an EMBL/GenBank/DDBJ whole genome shotgun (WGS) entry which is preliminary data.</text>
</comment>
<feature type="chain" id="PRO_5043675811" description="Bifunctional inhibitor/plant lipid transfer protein/seed storage helical domain-containing protein" evidence="1">
    <location>
        <begin position="23"/>
        <end position="115"/>
    </location>
</feature>
<name>A0AAV8PNC9_ENSVE</name>
<organism evidence="3 4">
    <name type="scientific">Ensete ventricosum</name>
    <name type="common">Abyssinian banana</name>
    <name type="synonym">Musa ensete</name>
    <dbReference type="NCBI Taxonomy" id="4639"/>
    <lineage>
        <taxon>Eukaryota</taxon>
        <taxon>Viridiplantae</taxon>
        <taxon>Streptophyta</taxon>
        <taxon>Embryophyta</taxon>
        <taxon>Tracheophyta</taxon>
        <taxon>Spermatophyta</taxon>
        <taxon>Magnoliopsida</taxon>
        <taxon>Liliopsida</taxon>
        <taxon>Zingiberales</taxon>
        <taxon>Musaceae</taxon>
        <taxon>Ensete</taxon>
    </lineage>
</organism>
<evidence type="ECO:0000256" key="1">
    <source>
        <dbReference type="SAM" id="SignalP"/>
    </source>
</evidence>
<evidence type="ECO:0000313" key="3">
    <source>
        <dbReference type="EMBL" id="KAJ8459767.1"/>
    </source>
</evidence>
<dbReference type="SUPFAM" id="SSF47699">
    <property type="entry name" value="Bifunctional inhibitor/lipid-transfer protein/seed storage 2S albumin"/>
    <property type="match status" value="1"/>
</dbReference>
<dbReference type="CDD" id="cd04660">
    <property type="entry name" value="nsLTP_like"/>
    <property type="match status" value="1"/>
</dbReference>
<evidence type="ECO:0000259" key="2">
    <source>
        <dbReference type="Pfam" id="PF14368"/>
    </source>
</evidence>
<keyword evidence="4" id="KW-1185">Reference proteome</keyword>
<protein>
    <recommendedName>
        <fullName evidence="2">Bifunctional inhibitor/plant lipid transfer protein/seed storage helical domain-containing protein</fullName>
    </recommendedName>
</protein>
<dbReference type="PANTHER" id="PTHR33286">
    <property type="entry name" value="BIFUNCTIONAL INHIBITOR/LIPID-TRANSFER PROTEIN/SEED STORAGE 2S ALBUMIN SUPERFAMILY PROTEIN"/>
    <property type="match status" value="1"/>
</dbReference>
<feature type="signal peptide" evidence="1">
    <location>
        <begin position="1"/>
        <end position="22"/>
    </location>
</feature>
<dbReference type="Gene3D" id="1.10.110.10">
    <property type="entry name" value="Plant lipid-transfer and hydrophobic proteins"/>
    <property type="match status" value="1"/>
</dbReference>